<dbReference type="InterPro" id="IPR011009">
    <property type="entry name" value="Kinase-like_dom_sf"/>
</dbReference>
<organism evidence="10 11">
    <name type="scientific">Turnera subulata</name>
    <dbReference type="NCBI Taxonomy" id="218843"/>
    <lineage>
        <taxon>Eukaryota</taxon>
        <taxon>Viridiplantae</taxon>
        <taxon>Streptophyta</taxon>
        <taxon>Embryophyta</taxon>
        <taxon>Tracheophyta</taxon>
        <taxon>Spermatophyta</taxon>
        <taxon>Magnoliopsida</taxon>
        <taxon>eudicotyledons</taxon>
        <taxon>Gunneridae</taxon>
        <taxon>Pentapetalae</taxon>
        <taxon>rosids</taxon>
        <taxon>fabids</taxon>
        <taxon>Malpighiales</taxon>
        <taxon>Passifloraceae</taxon>
        <taxon>Turnera</taxon>
    </lineage>
</organism>
<dbReference type="EMBL" id="JAKUCV010001510">
    <property type="protein sequence ID" value="KAJ4846098.1"/>
    <property type="molecule type" value="Genomic_DNA"/>
</dbReference>
<dbReference type="PANTHER" id="PTHR47974:SF9">
    <property type="entry name" value="RECEPTOR-LIKE SERINE_THREONINE-PROTEIN KINASE"/>
    <property type="match status" value="1"/>
</dbReference>
<dbReference type="Gene3D" id="1.10.510.10">
    <property type="entry name" value="Transferase(Phosphotransferase) domain 1"/>
    <property type="match status" value="1"/>
</dbReference>
<dbReference type="InterPro" id="IPR036426">
    <property type="entry name" value="Bulb-type_lectin_dom_sf"/>
</dbReference>
<keyword evidence="5" id="KW-0472">Membrane</keyword>
<dbReference type="Pfam" id="PF01453">
    <property type="entry name" value="B_lectin"/>
    <property type="match status" value="1"/>
</dbReference>
<keyword evidence="6" id="KW-1015">Disulfide bond</keyword>
<evidence type="ECO:0000256" key="4">
    <source>
        <dbReference type="ARBA" id="ARBA00022989"/>
    </source>
</evidence>
<keyword evidence="11" id="KW-1185">Reference proteome</keyword>
<evidence type="ECO:0000256" key="1">
    <source>
        <dbReference type="ARBA" id="ARBA00004167"/>
    </source>
</evidence>
<proteinExistence type="predicted"/>
<accession>A0A9Q0GAC0</accession>
<comment type="caution">
    <text evidence="10">The sequence shown here is derived from an EMBL/GenBank/DDBJ whole genome shotgun (WGS) entry which is preliminary data.</text>
</comment>
<evidence type="ECO:0000313" key="11">
    <source>
        <dbReference type="Proteomes" id="UP001141552"/>
    </source>
</evidence>
<dbReference type="SUPFAM" id="SSF56112">
    <property type="entry name" value="Protein kinase-like (PK-like)"/>
    <property type="match status" value="1"/>
</dbReference>
<evidence type="ECO:0000256" key="2">
    <source>
        <dbReference type="ARBA" id="ARBA00022692"/>
    </source>
</evidence>
<name>A0A9Q0GAC0_9ROSI</name>
<dbReference type="AlphaFoldDB" id="A0A9Q0GAC0"/>
<keyword evidence="3 8" id="KW-0732">Signal</keyword>
<keyword evidence="2" id="KW-0812">Transmembrane</keyword>
<evidence type="ECO:0000259" key="9">
    <source>
        <dbReference type="Pfam" id="PF01453"/>
    </source>
</evidence>
<gene>
    <name evidence="10" type="ORF">Tsubulata_016737</name>
</gene>
<dbReference type="SUPFAM" id="SSF51110">
    <property type="entry name" value="alpha-D-mannose-specific plant lectins"/>
    <property type="match status" value="1"/>
</dbReference>
<reference evidence="10" key="2">
    <citation type="journal article" date="2023" name="Plants (Basel)">
        <title>Annotation of the Turnera subulata (Passifloraceae) Draft Genome Reveals the S-Locus Evolved after the Divergence of Turneroideae from Passifloroideae in a Stepwise Manner.</title>
        <authorList>
            <person name="Henning P.M."/>
            <person name="Roalson E.H."/>
            <person name="Mir W."/>
            <person name="McCubbin A.G."/>
            <person name="Shore J.S."/>
        </authorList>
    </citation>
    <scope>NUCLEOTIDE SEQUENCE</scope>
    <source>
        <strain evidence="10">F60SS</strain>
    </source>
</reference>
<comment type="subcellular location">
    <subcellularLocation>
        <location evidence="1">Membrane</location>
        <topology evidence="1">Single-pass membrane protein</topology>
    </subcellularLocation>
</comment>
<dbReference type="Gene3D" id="2.90.10.30">
    <property type="match status" value="1"/>
</dbReference>
<sequence length="486" mass="53318">MSFKSLLFPFLFLSLITIPCAANISPGSSLFPSNTNQTWLLNWVPPPPPLLTPYPSCIYNGGVPVRTLGGGTSAVVDREGSLQFLQTGNLQLVNGSGATIRNSGTANLGATSASLDGSGNLVLYKGRNPVWSTSQNPAETILPSLNFTVNQTLRKRDLLFRPFELWKPYIAMESEHGVLESSQSETILPSQNFTVNQTLRKGIYSFGWLFELLEPYIAMEWENIVYWSQGLGSAASNLSSSPSLRFQENGILLLLDGNLSRGLNVAYSNDYGEGSDVFRFLRIDSNGNLRMYSSTRGTGIATVTWTALADRYNDSSSNPGCKRKVEIQDCLNSATMVALTHTKLLTYQPEQIVILGITACRVNWLSGGLASVASSSSSDGSGLCYLKTPEFVSGYQSQALPRSSQILPLMRAAMRRGNAGAQRIFAPEWLANLPITSKTDVYSYGMMLLEIVSGRRNFEVSAEICQRRFSIWAYEEFEKGNLVKNC</sequence>
<dbReference type="OrthoDB" id="4062651at2759"/>
<dbReference type="Gene3D" id="2.90.10.10">
    <property type="entry name" value="Bulb-type lectin domain"/>
    <property type="match status" value="1"/>
</dbReference>
<evidence type="ECO:0000256" key="6">
    <source>
        <dbReference type="ARBA" id="ARBA00023157"/>
    </source>
</evidence>
<evidence type="ECO:0000256" key="7">
    <source>
        <dbReference type="ARBA" id="ARBA00023180"/>
    </source>
</evidence>
<feature type="domain" description="Bulb-type lectin" evidence="9">
    <location>
        <begin position="75"/>
        <end position="156"/>
    </location>
</feature>
<keyword evidence="7" id="KW-0325">Glycoprotein</keyword>
<dbReference type="GO" id="GO:0016020">
    <property type="term" value="C:membrane"/>
    <property type="evidence" value="ECO:0007669"/>
    <property type="project" value="UniProtKB-SubCell"/>
</dbReference>
<dbReference type="InterPro" id="IPR001480">
    <property type="entry name" value="Bulb-type_lectin_dom"/>
</dbReference>
<protein>
    <recommendedName>
        <fullName evidence="9">Bulb-type lectin domain-containing protein</fullName>
    </recommendedName>
</protein>
<dbReference type="PANTHER" id="PTHR47974">
    <property type="entry name" value="OS07G0415500 PROTEIN"/>
    <property type="match status" value="1"/>
</dbReference>
<evidence type="ECO:0000313" key="10">
    <source>
        <dbReference type="EMBL" id="KAJ4846098.1"/>
    </source>
</evidence>
<reference evidence="10" key="1">
    <citation type="submission" date="2022-02" db="EMBL/GenBank/DDBJ databases">
        <authorList>
            <person name="Henning P.M."/>
            <person name="McCubbin A.G."/>
            <person name="Shore J.S."/>
        </authorList>
    </citation>
    <scope>NUCLEOTIDE SEQUENCE</scope>
    <source>
        <strain evidence="10">F60SS</strain>
        <tissue evidence="10">Leaves</tissue>
    </source>
</reference>
<dbReference type="Proteomes" id="UP001141552">
    <property type="component" value="Unassembled WGS sequence"/>
</dbReference>
<evidence type="ECO:0000256" key="5">
    <source>
        <dbReference type="ARBA" id="ARBA00023136"/>
    </source>
</evidence>
<evidence type="ECO:0000256" key="3">
    <source>
        <dbReference type="ARBA" id="ARBA00022729"/>
    </source>
</evidence>
<keyword evidence="4" id="KW-1133">Transmembrane helix</keyword>
<feature type="signal peptide" evidence="8">
    <location>
        <begin position="1"/>
        <end position="22"/>
    </location>
</feature>
<feature type="chain" id="PRO_5040263321" description="Bulb-type lectin domain-containing protein" evidence="8">
    <location>
        <begin position="23"/>
        <end position="486"/>
    </location>
</feature>
<evidence type="ECO:0000256" key="8">
    <source>
        <dbReference type="SAM" id="SignalP"/>
    </source>
</evidence>